<dbReference type="AlphaFoldDB" id="A0AAN5DGK6"/>
<sequence length="90" mass="9820">SHSFAMCVARLSSFILSVGIAFAAPVPPSSSEGVEVDVINEDVKDLKIIALIVLIAFFLGITRFAFEFYLDNKRWRCPETAPSPPNTTAC</sequence>
<name>A0AAN5DGK6_9BILA</name>
<keyword evidence="1" id="KW-0472">Membrane</keyword>
<keyword evidence="1" id="KW-0812">Transmembrane</keyword>
<dbReference type="Proteomes" id="UP001328107">
    <property type="component" value="Unassembled WGS sequence"/>
</dbReference>
<feature type="signal peptide" evidence="2">
    <location>
        <begin position="1"/>
        <end position="23"/>
    </location>
</feature>
<feature type="transmembrane region" description="Helical" evidence="1">
    <location>
        <begin position="47"/>
        <end position="66"/>
    </location>
</feature>
<comment type="caution">
    <text evidence="3">The sequence shown here is derived from an EMBL/GenBank/DDBJ whole genome shotgun (WGS) entry which is preliminary data.</text>
</comment>
<feature type="chain" id="PRO_5042941864" evidence="2">
    <location>
        <begin position="24"/>
        <end position="90"/>
    </location>
</feature>
<feature type="non-terminal residue" evidence="3">
    <location>
        <position position="1"/>
    </location>
</feature>
<protein>
    <submittedName>
        <fullName evidence="3">Uncharacterized protein</fullName>
    </submittedName>
</protein>
<dbReference type="EMBL" id="BTRK01000006">
    <property type="protein sequence ID" value="GMR62132.1"/>
    <property type="molecule type" value="Genomic_DNA"/>
</dbReference>
<organism evidence="3 4">
    <name type="scientific">Pristionchus mayeri</name>
    <dbReference type="NCBI Taxonomy" id="1317129"/>
    <lineage>
        <taxon>Eukaryota</taxon>
        <taxon>Metazoa</taxon>
        <taxon>Ecdysozoa</taxon>
        <taxon>Nematoda</taxon>
        <taxon>Chromadorea</taxon>
        <taxon>Rhabditida</taxon>
        <taxon>Rhabditina</taxon>
        <taxon>Diplogasteromorpha</taxon>
        <taxon>Diplogasteroidea</taxon>
        <taxon>Neodiplogasteridae</taxon>
        <taxon>Pristionchus</taxon>
    </lineage>
</organism>
<gene>
    <name evidence="3" type="ORF">PMAYCL1PPCAC_32327</name>
</gene>
<evidence type="ECO:0000313" key="3">
    <source>
        <dbReference type="EMBL" id="GMR62132.1"/>
    </source>
</evidence>
<evidence type="ECO:0000313" key="4">
    <source>
        <dbReference type="Proteomes" id="UP001328107"/>
    </source>
</evidence>
<proteinExistence type="predicted"/>
<keyword evidence="1" id="KW-1133">Transmembrane helix</keyword>
<keyword evidence="2" id="KW-0732">Signal</keyword>
<evidence type="ECO:0000256" key="1">
    <source>
        <dbReference type="SAM" id="Phobius"/>
    </source>
</evidence>
<reference evidence="4" key="1">
    <citation type="submission" date="2022-10" db="EMBL/GenBank/DDBJ databases">
        <title>Genome assembly of Pristionchus species.</title>
        <authorList>
            <person name="Yoshida K."/>
            <person name="Sommer R.J."/>
        </authorList>
    </citation>
    <scope>NUCLEOTIDE SEQUENCE [LARGE SCALE GENOMIC DNA]</scope>
    <source>
        <strain evidence="4">RS5460</strain>
    </source>
</reference>
<accession>A0AAN5DGK6</accession>
<keyword evidence="4" id="KW-1185">Reference proteome</keyword>
<evidence type="ECO:0000256" key="2">
    <source>
        <dbReference type="SAM" id="SignalP"/>
    </source>
</evidence>